<evidence type="ECO:0000313" key="8">
    <source>
        <dbReference type="Proteomes" id="UP000530654"/>
    </source>
</evidence>
<dbReference type="Gene3D" id="1.10.150.130">
    <property type="match status" value="1"/>
</dbReference>
<comment type="caution">
    <text evidence="7">The sequence shown here is derived from an EMBL/GenBank/DDBJ whole genome shotgun (WGS) entry which is preliminary data.</text>
</comment>
<dbReference type="InterPro" id="IPR013762">
    <property type="entry name" value="Integrase-like_cat_sf"/>
</dbReference>
<dbReference type="GO" id="GO:0003677">
    <property type="term" value="F:DNA binding"/>
    <property type="evidence" value="ECO:0007669"/>
    <property type="project" value="UniProtKB-KW"/>
</dbReference>
<keyword evidence="2" id="KW-0229">DNA integration</keyword>
<feature type="domain" description="Tyr recombinase" evidence="6">
    <location>
        <begin position="288"/>
        <end position="481"/>
    </location>
</feature>
<gene>
    <name evidence="7" type="ORF">HLI17_06165</name>
</gene>
<evidence type="ECO:0000256" key="1">
    <source>
        <dbReference type="ARBA" id="ARBA00008857"/>
    </source>
</evidence>
<dbReference type="InterPro" id="IPR011010">
    <property type="entry name" value="DNA_brk_join_enz"/>
</dbReference>
<dbReference type="GO" id="GO:0015074">
    <property type="term" value="P:DNA integration"/>
    <property type="evidence" value="ECO:0007669"/>
    <property type="project" value="UniProtKB-KW"/>
</dbReference>
<dbReference type="Proteomes" id="UP000530654">
    <property type="component" value="Unassembled WGS sequence"/>
</dbReference>
<evidence type="ECO:0000256" key="4">
    <source>
        <dbReference type="ARBA" id="ARBA00023172"/>
    </source>
</evidence>
<reference evidence="7 8" key="1">
    <citation type="submission" date="2020-04" db="EMBL/GenBank/DDBJ databases">
        <title>Rhizobium bacterial biofertilizers improve the content of phenolic compounds of Lactuca sativa L. under non-saline and saline-stress conditions.</title>
        <authorList>
            <person name="Ayuso-Calles M."/>
            <person name="Garcia-Estevez I."/>
            <person name="Jimenez-Gomez A."/>
            <person name="Flores-Felix J.D."/>
            <person name="Escribano-Bailon M."/>
            <person name="Rivas R."/>
        </authorList>
    </citation>
    <scope>NUCLEOTIDE SEQUENCE [LARGE SCALE GENOMIC DNA]</scope>
    <source>
        <strain evidence="7 8">GPTR02</strain>
    </source>
</reference>
<dbReference type="InterPro" id="IPR050090">
    <property type="entry name" value="Tyrosine_recombinase_XerCD"/>
</dbReference>
<proteinExistence type="inferred from homology"/>
<evidence type="ECO:0000256" key="2">
    <source>
        <dbReference type="ARBA" id="ARBA00022908"/>
    </source>
</evidence>
<keyword evidence="3" id="KW-0238">DNA-binding</keyword>
<accession>A0A7Y2W4Q6</accession>
<dbReference type="GO" id="GO:0006310">
    <property type="term" value="P:DNA recombination"/>
    <property type="evidence" value="ECO:0007669"/>
    <property type="project" value="UniProtKB-KW"/>
</dbReference>
<dbReference type="Pfam" id="PF20172">
    <property type="entry name" value="DUF6538"/>
    <property type="match status" value="1"/>
</dbReference>
<feature type="region of interest" description="Disordered" evidence="5">
    <location>
        <begin position="264"/>
        <end position="292"/>
    </location>
</feature>
<dbReference type="AlphaFoldDB" id="A0A7Y2W4Q6"/>
<evidence type="ECO:0000256" key="3">
    <source>
        <dbReference type="ARBA" id="ARBA00023125"/>
    </source>
</evidence>
<evidence type="ECO:0000313" key="7">
    <source>
        <dbReference type="EMBL" id="NNH62882.1"/>
    </source>
</evidence>
<sequence length="496" mass="55576">MAEKMGSSANLPQPIEPIDFTYQSPVNVAQIVGTNRQSGCFMAGFRGKPNRHIRLKGKTYQFKIGIPAGCRAYFKGRKSYVESTETGDLVTARKWRDRRERELQDLFADIRSGRKVSDEQASVVLEAEQLREALRAEGDQDQRWLIANIALERSEALERKPSLQGAFDKAWSGEEEVDAYVEVWLKEINLAPKSTLDYRGILGRFTAWCKAAGHTIKDINRKTAGKYVAAQLLDPEKMTRVTAKKHLGAIAGYWEHLRVRGHSAHRDGDSPWAGQIPKERGKQGTTEEPERPFTDEELQKLLYLDTPVKRGQPKWEAELRELALVSTLSGLRIGEIVGLTVDACQSDAFDLAKAKTEAGVRLVPIHSKLADLIAKRCEGRSGQALLFEEFKGLPNAPDTLSKAFTRRRKALGVHEGRDGKRRSLVNFHSFRRTFSEKALHADIPEAFIEAVIGHVGDSKGKKSVLRKSYAVRGESWEQRIRCVEAVTVPADRPPPT</sequence>
<dbReference type="SUPFAM" id="SSF56349">
    <property type="entry name" value="DNA breaking-rejoining enzymes"/>
    <property type="match status" value="1"/>
</dbReference>
<keyword evidence="4" id="KW-0233">DNA recombination</keyword>
<organism evidence="7 8">
    <name type="scientific">Rhizobium laguerreae</name>
    <dbReference type="NCBI Taxonomy" id="1076926"/>
    <lineage>
        <taxon>Bacteria</taxon>
        <taxon>Pseudomonadati</taxon>
        <taxon>Pseudomonadota</taxon>
        <taxon>Alphaproteobacteria</taxon>
        <taxon>Hyphomicrobiales</taxon>
        <taxon>Rhizobiaceae</taxon>
        <taxon>Rhizobium/Agrobacterium group</taxon>
        <taxon>Rhizobium</taxon>
    </lineage>
</organism>
<protein>
    <submittedName>
        <fullName evidence="7">Tyrosine-type recombinase/integrase</fullName>
    </submittedName>
</protein>
<dbReference type="PROSITE" id="PS51898">
    <property type="entry name" value="TYR_RECOMBINASE"/>
    <property type="match status" value="1"/>
</dbReference>
<dbReference type="InterPro" id="IPR002104">
    <property type="entry name" value="Integrase_catalytic"/>
</dbReference>
<dbReference type="Pfam" id="PF00589">
    <property type="entry name" value="Phage_integrase"/>
    <property type="match status" value="1"/>
</dbReference>
<dbReference type="PANTHER" id="PTHR30349:SF41">
    <property type="entry name" value="INTEGRASE_RECOMBINASE PROTEIN MJ0367-RELATED"/>
    <property type="match status" value="1"/>
</dbReference>
<evidence type="ECO:0000256" key="5">
    <source>
        <dbReference type="SAM" id="MobiDB-lite"/>
    </source>
</evidence>
<dbReference type="InterPro" id="IPR010998">
    <property type="entry name" value="Integrase_recombinase_N"/>
</dbReference>
<dbReference type="EMBL" id="JABEQY010000005">
    <property type="protein sequence ID" value="NNH62882.1"/>
    <property type="molecule type" value="Genomic_DNA"/>
</dbReference>
<dbReference type="Gene3D" id="1.10.443.10">
    <property type="entry name" value="Intergrase catalytic core"/>
    <property type="match status" value="1"/>
</dbReference>
<name>A0A7Y2W4Q6_9HYPH</name>
<dbReference type="InterPro" id="IPR046668">
    <property type="entry name" value="DUF6538"/>
</dbReference>
<evidence type="ECO:0000259" key="6">
    <source>
        <dbReference type="PROSITE" id="PS51898"/>
    </source>
</evidence>
<comment type="similarity">
    <text evidence="1">Belongs to the 'phage' integrase family.</text>
</comment>
<dbReference type="RefSeq" id="WP_170280027.1">
    <property type="nucleotide sequence ID" value="NZ_JABEQY010000005.1"/>
</dbReference>
<dbReference type="PANTHER" id="PTHR30349">
    <property type="entry name" value="PHAGE INTEGRASE-RELATED"/>
    <property type="match status" value="1"/>
</dbReference>